<name>A0A1H0SKM7_9PSEU</name>
<dbReference type="EMBL" id="FNIX01000008">
    <property type="protein sequence ID" value="SDP42225.1"/>
    <property type="molecule type" value="Genomic_DNA"/>
</dbReference>
<evidence type="ECO:0000313" key="2">
    <source>
        <dbReference type="Proteomes" id="UP000199691"/>
    </source>
</evidence>
<organism evidence="1 2">
    <name type="scientific">Lentzea jiangxiensis</name>
    <dbReference type="NCBI Taxonomy" id="641025"/>
    <lineage>
        <taxon>Bacteria</taxon>
        <taxon>Bacillati</taxon>
        <taxon>Actinomycetota</taxon>
        <taxon>Actinomycetes</taxon>
        <taxon>Pseudonocardiales</taxon>
        <taxon>Pseudonocardiaceae</taxon>
        <taxon>Lentzea</taxon>
    </lineage>
</organism>
<keyword evidence="2" id="KW-1185">Reference proteome</keyword>
<accession>A0A1H0SKM7</accession>
<protein>
    <submittedName>
        <fullName evidence="1">Uncharacterized protein</fullName>
    </submittedName>
</protein>
<dbReference type="Pfam" id="PF09965">
    <property type="entry name" value="DUF2199"/>
    <property type="match status" value="1"/>
</dbReference>
<proteinExistence type="predicted"/>
<sequence>MGLPDGVVPSAESNANAAFLRVPTGQAFVRCLLPVALTGGTTMTYTAWMETRQADFERAVEAWRGSSWDGTVLHGTLGNDLKPWTESLRGAEVMATVRAVDEPPTITNSEHPLLRRVLTETWDRDTLLSWFPGPLPLAIRVRVDRHWSVERGEGMVAALGKGGWRFGSPGRSVFVDVLTDPLQRPAGEYLGELLANAPEVPRDQSLHVPTAVDITHAFWVETVADGRSQHDFYAHVVRQGTALSLGAFYSDPGDHKWALHVLRSVRHHV</sequence>
<gene>
    <name evidence="1" type="ORF">SAMN05421507_108123</name>
</gene>
<evidence type="ECO:0000313" key="1">
    <source>
        <dbReference type="EMBL" id="SDP42225.1"/>
    </source>
</evidence>
<reference evidence="2" key="1">
    <citation type="submission" date="2016-10" db="EMBL/GenBank/DDBJ databases">
        <authorList>
            <person name="Varghese N."/>
            <person name="Submissions S."/>
        </authorList>
    </citation>
    <scope>NUCLEOTIDE SEQUENCE [LARGE SCALE GENOMIC DNA]</scope>
    <source>
        <strain evidence="2">CGMCC 4.6609</strain>
    </source>
</reference>
<dbReference type="AlphaFoldDB" id="A0A1H0SKM7"/>
<dbReference type="InterPro" id="IPR018697">
    <property type="entry name" value="DUF2199"/>
</dbReference>
<dbReference type="Proteomes" id="UP000199691">
    <property type="component" value="Unassembled WGS sequence"/>
</dbReference>